<accession>X0JW62</accession>
<dbReference type="RefSeq" id="XP_031067522.1">
    <property type="nucleotide sequence ID" value="XM_031202075.1"/>
</dbReference>
<gene>
    <name evidence="2" type="ORF">FOIG_04025</name>
</gene>
<name>X0JW62_FUSO5</name>
<feature type="compositionally biased region" description="Basic and acidic residues" evidence="1">
    <location>
        <begin position="122"/>
        <end position="131"/>
    </location>
</feature>
<sequence>MSRKRKQDEEEEELVSLPEDDDGEEEEEYVSTADEEEQSEEDEDAEEEEEDEEDDEADAKGELLSMFWKSLPPIHASIPSIHHVPFYQLHGHFQEPSNQPMIPSQNADHIISAEPPVKKRKTAEADTKETNGDAEEEEEEEEEEEGDDAAEAEGDEEDAEGDEDTADVSAPAKEGVKPVEAPAAAATETPEPKAVTAGGDE</sequence>
<evidence type="ECO:0000313" key="2">
    <source>
        <dbReference type="EMBL" id="EXM05433.1"/>
    </source>
</evidence>
<organism evidence="2">
    <name type="scientific">Fusarium odoratissimum (strain NRRL 54006)</name>
    <dbReference type="NCBI Taxonomy" id="1089451"/>
    <lineage>
        <taxon>Eukaryota</taxon>
        <taxon>Fungi</taxon>
        <taxon>Dikarya</taxon>
        <taxon>Ascomycota</taxon>
        <taxon>Pezizomycotina</taxon>
        <taxon>Sordariomycetes</taxon>
        <taxon>Hypocreomycetidae</taxon>
        <taxon>Hypocreales</taxon>
        <taxon>Nectriaceae</taxon>
        <taxon>Fusarium</taxon>
        <taxon>Fusarium oxysporum species complex</taxon>
        <taxon>Fusarium oxysporum f. sp. cubense (strain race 4)</taxon>
    </lineage>
</organism>
<dbReference type="Proteomes" id="UP000030685">
    <property type="component" value="Unassembled WGS sequence"/>
</dbReference>
<dbReference type="VEuPathDB" id="FungiDB:FOIG_04025"/>
<dbReference type="EMBL" id="JH658276">
    <property type="protein sequence ID" value="EXM05433.1"/>
    <property type="molecule type" value="Genomic_DNA"/>
</dbReference>
<reference evidence="2" key="2">
    <citation type="submission" date="2012-05" db="EMBL/GenBank/DDBJ databases">
        <title>The Genome Annotation of Fusarium oxysporum II5.</title>
        <authorList>
            <consortium name="The Broad Institute Genomics Platform"/>
            <person name="Ma L.-J."/>
            <person name="Corby-Kistler H."/>
            <person name="Broz K."/>
            <person name="Gale L.R."/>
            <person name="Jonkers W."/>
            <person name="O'Donnell K."/>
            <person name="Ploetz R."/>
            <person name="Steinberg C."/>
            <person name="Schwartz D.C."/>
            <person name="VanEtten H."/>
            <person name="Zhou S."/>
            <person name="Young S.K."/>
            <person name="Zeng Q."/>
            <person name="Gargeya S."/>
            <person name="Fitzgerald M."/>
            <person name="Abouelleil A."/>
            <person name="Alvarado L."/>
            <person name="Chapman S.B."/>
            <person name="Gainer-Dewar J."/>
            <person name="Goldberg J."/>
            <person name="Griggs A."/>
            <person name="Gujja S."/>
            <person name="Hansen M."/>
            <person name="Howarth C."/>
            <person name="Imamovic A."/>
            <person name="Ireland A."/>
            <person name="Larimer J."/>
            <person name="McCowan C."/>
            <person name="Murphy C."/>
            <person name="Pearson M."/>
            <person name="Poon T.W."/>
            <person name="Priest M."/>
            <person name="Roberts A."/>
            <person name="Saif S."/>
            <person name="Shea T."/>
            <person name="Sykes S."/>
            <person name="Wortman J."/>
            <person name="Nusbaum C."/>
            <person name="Birren B."/>
        </authorList>
    </citation>
    <scope>NUCLEOTIDE SEQUENCE</scope>
    <source>
        <strain evidence="2">54006</strain>
    </source>
</reference>
<reference evidence="2" key="1">
    <citation type="submission" date="2011-11" db="EMBL/GenBank/DDBJ databases">
        <title>The Genome Sequence of Fusarium oxysporum II5.</title>
        <authorList>
            <consortium name="The Broad Institute Genome Sequencing Platform"/>
            <person name="Ma L.-J."/>
            <person name="Gale L.R."/>
            <person name="Schwartz D.C."/>
            <person name="Zhou S."/>
            <person name="Corby-Kistler H."/>
            <person name="Young S.K."/>
            <person name="Zeng Q."/>
            <person name="Gargeya S."/>
            <person name="Fitzgerald M."/>
            <person name="Haas B."/>
            <person name="Abouelleil A."/>
            <person name="Alvarado L."/>
            <person name="Arachchi H.M."/>
            <person name="Berlin A."/>
            <person name="Brown A."/>
            <person name="Chapman S.B."/>
            <person name="Chen Z."/>
            <person name="Dunbar C."/>
            <person name="Freedman E."/>
            <person name="Gearin G."/>
            <person name="Goldberg J."/>
            <person name="Griggs A."/>
            <person name="Gujja S."/>
            <person name="Heiman D."/>
            <person name="Howarth C."/>
            <person name="Larson L."/>
            <person name="Lui A."/>
            <person name="MacDonald P.J.P."/>
            <person name="Montmayeur A."/>
            <person name="Murphy C."/>
            <person name="Neiman D."/>
            <person name="Pearson M."/>
            <person name="Priest M."/>
            <person name="Roberts A."/>
            <person name="Saif S."/>
            <person name="Shea T."/>
            <person name="Shenoy N."/>
            <person name="Sisk P."/>
            <person name="Stolte C."/>
            <person name="Sykes S."/>
            <person name="Wortman J."/>
            <person name="Nusbaum C."/>
            <person name="Birren B."/>
        </authorList>
    </citation>
    <scope>NUCLEOTIDE SEQUENCE [LARGE SCALE GENOMIC DNA]</scope>
    <source>
        <strain evidence="2">54006</strain>
    </source>
</reference>
<feature type="region of interest" description="Disordered" evidence="1">
    <location>
        <begin position="1"/>
        <end position="64"/>
    </location>
</feature>
<dbReference type="AlphaFoldDB" id="X0JW62"/>
<feature type="region of interest" description="Disordered" evidence="1">
    <location>
        <begin position="93"/>
        <end position="201"/>
    </location>
</feature>
<feature type="compositionally biased region" description="Acidic residues" evidence="1">
    <location>
        <begin position="9"/>
        <end position="57"/>
    </location>
</feature>
<feature type="compositionally biased region" description="Low complexity" evidence="1">
    <location>
        <begin position="178"/>
        <end position="201"/>
    </location>
</feature>
<evidence type="ECO:0000256" key="1">
    <source>
        <dbReference type="SAM" id="MobiDB-lite"/>
    </source>
</evidence>
<protein>
    <submittedName>
        <fullName evidence="2">Uncharacterized protein</fullName>
    </submittedName>
</protein>
<dbReference type="GeneID" id="42029200"/>
<feature type="compositionally biased region" description="Acidic residues" evidence="1">
    <location>
        <begin position="132"/>
        <end position="166"/>
    </location>
</feature>
<proteinExistence type="predicted"/>
<feature type="compositionally biased region" description="Polar residues" evidence="1">
    <location>
        <begin position="95"/>
        <end position="107"/>
    </location>
</feature>